<name>A0A0L8GND0_OCTBM</name>
<protein>
    <submittedName>
        <fullName evidence="1">Uncharacterized protein</fullName>
    </submittedName>
</protein>
<dbReference type="AlphaFoldDB" id="A0A0L8GND0"/>
<gene>
    <name evidence="1" type="ORF">OCBIM_22030897mg</name>
</gene>
<reference evidence="1" key="1">
    <citation type="submission" date="2015-07" db="EMBL/GenBank/DDBJ databases">
        <title>MeaNS - Measles Nucleotide Surveillance Program.</title>
        <authorList>
            <person name="Tran T."/>
            <person name="Druce J."/>
        </authorList>
    </citation>
    <scope>NUCLEOTIDE SEQUENCE</scope>
    <source>
        <strain evidence="1">UCB-OBI-ISO-001</strain>
        <tissue evidence="1">Gonad</tissue>
    </source>
</reference>
<evidence type="ECO:0000313" key="1">
    <source>
        <dbReference type="EMBL" id="KOF78354.1"/>
    </source>
</evidence>
<proteinExistence type="predicted"/>
<dbReference type="EMBL" id="KQ421117">
    <property type="protein sequence ID" value="KOF78354.1"/>
    <property type="molecule type" value="Genomic_DNA"/>
</dbReference>
<sequence>MDALVQINQLTVPRPQYKGTQWEILLLLLSGQCQQIHILLKPHEIPSLFCSSML</sequence>
<accession>A0A0L8GND0</accession>
<organism evidence="1">
    <name type="scientific">Octopus bimaculoides</name>
    <name type="common">California two-spotted octopus</name>
    <dbReference type="NCBI Taxonomy" id="37653"/>
    <lineage>
        <taxon>Eukaryota</taxon>
        <taxon>Metazoa</taxon>
        <taxon>Spiralia</taxon>
        <taxon>Lophotrochozoa</taxon>
        <taxon>Mollusca</taxon>
        <taxon>Cephalopoda</taxon>
        <taxon>Coleoidea</taxon>
        <taxon>Octopodiformes</taxon>
        <taxon>Octopoda</taxon>
        <taxon>Incirrata</taxon>
        <taxon>Octopodidae</taxon>
        <taxon>Octopus</taxon>
    </lineage>
</organism>